<keyword evidence="3" id="KW-0813">Transport</keyword>
<dbReference type="PANTHER" id="PTHR30026">
    <property type="entry name" value="OUTER MEMBRANE PROTEIN TOLC"/>
    <property type="match status" value="1"/>
</dbReference>
<dbReference type="GO" id="GO:0009279">
    <property type="term" value="C:cell outer membrane"/>
    <property type="evidence" value="ECO:0007669"/>
    <property type="project" value="UniProtKB-SubCell"/>
</dbReference>
<evidence type="ECO:0000313" key="10">
    <source>
        <dbReference type="Proteomes" id="UP000004162"/>
    </source>
</evidence>
<accession>Q0YST0</accession>
<dbReference type="GO" id="GO:1990281">
    <property type="term" value="C:efflux pump complex"/>
    <property type="evidence" value="ECO:0007669"/>
    <property type="project" value="TreeGrafter"/>
</dbReference>
<evidence type="ECO:0000256" key="3">
    <source>
        <dbReference type="ARBA" id="ARBA00022448"/>
    </source>
</evidence>
<reference evidence="9 10" key="1">
    <citation type="submission" date="2006-07" db="EMBL/GenBank/DDBJ databases">
        <title>Annotation of the draft genome assembly of Chlorobium ferroxidans DSM 13031.</title>
        <authorList>
            <consortium name="US DOE Joint Genome Institute (JGI-ORNL)"/>
            <person name="Larimer F."/>
            <person name="Land M."/>
            <person name="Hauser L."/>
        </authorList>
    </citation>
    <scope>NUCLEOTIDE SEQUENCE [LARGE SCALE GENOMIC DNA]</scope>
    <source>
        <strain evidence="9 10">DSM 13031</strain>
    </source>
</reference>
<dbReference type="OrthoDB" id="13803at2"/>
<feature type="chain" id="PRO_5004179307" evidence="8">
    <location>
        <begin position="25"/>
        <end position="441"/>
    </location>
</feature>
<comment type="subcellular location">
    <subcellularLocation>
        <location evidence="1">Cell outer membrane</location>
    </subcellularLocation>
</comment>
<dbReference type="InterPro" id="IPR051906">
    <property type="entry name" value="TolC-like"/>
</dbReference>
<dbReference type="InterPro" id="IPR003423">
    <property type="entry name" value="OMP_efflux"/>
</dbReference>
<dbReference type="EMBL" id="AASE01000005">
    <property type="protein sequence ID" value="EAT59316.1"/>
    <property type="molecule type" value="Genomic_DNA"/>
</dbReference>
<evidence type="ECO:0000256" key="2">
    <source>
        <dbReference type="ARBA" id="ARBA00007613"/>
    </source>
</evidence>
<keyword evidence="10" id="KW-1185">Reference proteome</keyword>
<dbReference type="SUPFAM" id="SSF56954">
    <property type="entry name" value="Outer membrane efflux proteins (OEP)"/>
    <property type="match status" value="1"/>
</dbReference>
<reference evidence="9 10" key="2">
    <citation type="submission" date="2006-07" db="EMBL/GenBank/DDBJ databases">
        <title>Sequencing of the draft genome and assembly of Chlorobium ferroxidans DSM 13031.</title>
        <authorList>
            <consortium name="US DOE Joint Genome Institute (JGI-PGF)"/>
            <person name="Copeland A."/>
            <person name="Lucas S."/>
            <person name="Lapidus A."/>
            <person name="Barry K."/>
            <person name="Glavina del Rio T."/>
            <person name="Dalin E."/>
            <person name="Tice H."/>
            <person name="Bruce D."/>
            <person name="Pitluck S."/>
            <person name="Richardson P."/>
        </authorList>
    </citation>
    <scope>NUCLEOTIDE SEQUENCE [LARGE SCALE GENOMIC DNA]</scope>
    <source>
        <strain evidence="9 10">DSM 13031</strain>
    </source>
</reference>
<dbReference type="PANTHER" id="PTHR30026:SF21">
    <property type="entry name" value="SLR1270 PROTEIN"/>
    <property type="match status" value="1"/>
</dbReference>
<dbReference type="GO" id="GO:0015562">
    <property type="term" value="F:efflux transmembrane transporter activity"/>
    <property type="evidence" value="ECO:0007669"/>
    <property type="project" value="InterPro"/>
</dbReference>
<evidence type="ECO:0000256" key="8">
    <source>
        <dbReference type="SAM" id="SignalP"/>
    </source>
</evidence>
<evidence type="ECO:0000256" key="5">
    <source>
        <dbReference type="ARBA" id="ARBA00022692"/>
    </source>
</evidence>
<proteinExistence type="inferred from homology"/>
<sequence length="441" mass="48956">MKVYKALIACCVAGALGSPQLAAAGDKTMKLSLSEALTMARENNYTIKAARSKVDQAEARIVQSRQSYLPKVTLSETFVVTNDPGAALVLKLQQNIVQQSDFDPAKLNNADVINDFNTSIQVMQPVYNADAAIGRKMAFTAKTAQEHMTARTEESIGLQVTRVYYGLILARKNIDAIEQSIRTMQAHSNEAARGFSAGLLPKSDKLSTDVRLSELLEQKMMMHDEIKNATDALKVMLRLDSGVTIVPTGDLVIDRVLPSGSDKAVSENRSDLKAYETYQQVARLQEEMIRASKRPRLNAFLQTNLHSDNIFSGGSSWALGMNMQWNIFDGMATAGRIQEAKAQEREAMYNYEAAKSGSIAEVEKSMRSLKTSRARIAVAQKSLEEARVSLDYISSQFKTGMAMTFELLMREQAHTYAKMRLNQAKFDYCMAKSELAYYRGN</sequence>
<dbReference type="RefSeq" id="WP_006365972.1">
    <property type="nucleotide sequence ID" value="NZ_AASE01000005.1"/>
</dbReference>
<dbReference type="Pfam" id="PF02321">
    <property type="entry name" value="OEP"/>
    <property type="match status" value="2"/>
</dbReference>
<evidence type="ECO:0000256" key="7">
    <source>
        <dbReference type="ARBA" id="ARBA00023237"/>
    </source>
</evidence>
<gene>
    <name evidence="9" type="ORF">CferDRAFT_1464</name>
</gene>
<feature type="signal peptide" evidence="8">
    <location>
        <begin position="1"/>
        <end position="24"/>
    </location>
</feature>
<evidence type="ECO:0000256" key="1">
    <source>
        <dbReference type="ARBA" id="ARBA00004442"/>
    </source>
</evidence>
<keyword evidence="7" id="KW-0998">Cell outer membrane</keyword>
<dbReference type="GO" id="GO:0015288">
    <property type="term" value="F:porin activity"/>
    <property type="evidence" value="ECO:0007669"/>
    <property type="project" value="TreeGrafter"/>
</dbReference>
<organism evidence="9 10">
    <name type="scientific">Chlorobium ferrooxidans DSM 13031</name>
    <dbReference type="NCBI Taxonomy" id="377431"/>
    <lineage>
        <taxon>Bacteria</taxon>
        <taxon>Pseudomonadati</taxon>
        <taxon>Chlorobiota</taxon>
        <taxon>Chlorobiia</taxon>
        <taxon>Chlorobiales</taxon>
        <taxon>Chlorobiaceae</taxon>
        <taxon>Chlorobium/Pelodictyon group</taxon>
        <taxon>Chlorobium</taxon>
    </lineage>
</organism>
<keyword evidence="8" id="KW-0732">Signal</keyword>
<name>Q0YST0_9CHLB</name>
<evidence type="ECO:0000256" key="4">
    <source>
        <dbReference type="ARBA" id="ARBA00022452"/>
    </source>
</evidence>
<dbReference type="Gene3D" id="1.20.1600.10">
    <property type="entry name" value="Outer membrane efflux proteins (OEP)"/>
    <property type="match status" value="1"/>
</dbReference>
<evidence type="ECO:0000313" key="9">
    <source>
        <dbReference type="EMBL" id="EAT59316.1"/>
    </source>
</evidence>
<keyword evidence="4" id="KW-1134">Transmembrane beta strand</keyword>
<dbReference type="Proteomes" id="UP000004162">
    <property type="component" value="Unassembled WGS sequence"/>
</dbReference>
<protein>
    <submittedName>
        <fullName evidence="9">Outer membrane efflux protein</fullName>
    </submittedName>
</protein>
<comment type="similarity">
    <text evidence="2">Belongs to the outer membrane factor (OMF) (TC 1.B.17) family.</text>
</comment>
<comment type="caution">
    <text evidence="9">The sequence shown here is derived from an EMBL/GenBank/DDBJ whole genome shotgun (WGS) entry which is preliminary data.</text>
</comment>
<keyword evidence="5" id="KW-0812">Transmembrane</keyword>
<evidence type="ECO:0000256" key="6">
    <source>
        <dbReference type="ARBA" id="ARBA00023136"/>
    </source>
</evidence>
<keyword evidence="6" id="KW-0472">Membrane</keyword>
<dbReference type="AlphaFoldDB" id="Q0YST0"/>